<keyword evidence="10 12" id="KW-1133">Transmembrane helix</keyword>
<feature type="transmembrane region" description="Helical" evidence="12">
    <location>
        <begin position="54"/>
        <end position="74"/>
    </location>
</feature>
<comment type="subcellular location">
    <subcellularLocation>
        <location evidence="2">Cell inner membrane</location>
        <topology evidence="2">Multi-pass membrane protein</topology>
    </subcellularLocation>
</comment>
<sequence>MMLDIVRITNRDLRIAQRSGGNWAQAAIFFTLFILLSAFALGPEQSRTSELAPALVWLAACLASQLSVYTLFAVDLQDGSLDCWVADNRPIAAYVLGKFLAHWLSALLPVILLAPVGAFMLGAPPAILPALVLSLVVGSPALILFGGMAAALAANIRGGGLLVVLISAPLLASPLIFGVGAVQAGLSFSVDMKILAAISLAAVVVCSSVSTLALKVHLE</sequence>
<feature type="transmembrane region" description="Helical" evidence="12">
    <location>
        <begin position="95"/>
        <end position="121"/>
    </location>
</feature>
<gene>
    <name evidence="13" type="ORF">MNBD_ALPHA06-1856</name>
</gene>
<keyword evidence="5" id="KW-0813">Transport</keyword>
<dbReference type="Pfam" id="PF03379">
    <property type="entry name" value="CcmB"/>
    <property type="match status" value="1"/>
</dbReference>
<comment type="function">
    <text evidence="1">Required for the export of heme to the periplasm for the biogenesis of c-type cytochromes.</text>
</comment>
<evidence type="ECO:0000256" key="4">
    <source>
        <dbReference type="ARBA" id="ARBA00016452"/>
    </source>
</evidence>
<evidence type="ECO:0000256" key="2">
    <source>
        <dbReference type="ARBA" id="ARBA00004429"/>
    </source>
</evidence>
<evidence type="ECO:0000256" key="11">
    <source>
        <dbReference type="ARBA" id="ARBA00023136"/>
    </source>
</evidence>
<dbReference type="PANTHER" id="PTHR30070">
    <property type="entry name" value="HEME EXPORTER PROTEIN B"/>
    <property type="match status" value="1"/>
</dbReference>
<reference evidence="13" key="1">
    <citation type="submission" date="2018-06" db="EMBL/GenBank/DDBJ databases">
        <authorList>
            <person name="Zhirakovskaya E."/>
        </authorList>
    </citation>
    <scope>NUCLEOTIDE SEQUENCE</scope>
</reference>
<dbReference type="AlphaFoldDB" id="A0A3B0T392"/>
<protein>
    <recommendedName>
        <fullName evidence="4">Heme exporter protein B</fullName>
    </recommendedName>
</protein>
<evidence type="ECO:0000256" key="6">
    <source>
        <dbReference type="ARBA" id="ARBA00022475"/>
    </source>
</evidence>
<dbReference type="GO" id="GO:0005886">
    <property type="term" value="C:plasma membrane"/>
    <property type="evidence" value="ECO:0007669"/>
    <property type="project" value="UniProtKB-SubCell"/>
</dbReference>
<dbReference type="EMBL" id="UOEE01000319">
    <property type="protein sequence ID" value="VAW01406.1"/>
    <property type="molecule type" value="Genomic_DNA"/>
</dbReference>
<dbReference type="GO" id="GO:0015232">
    <property type="term" value="F:heme transmembrane transporter activity"/>
    <property type="evidence" value="ECO:0007669"/>
    <property type="project" value="InterPro"/>
</dbReference>
<keyword evidence="9" id="KW-0201">Cytochrome c-type biogenesis</keyword>
<feature type="transmembrane region" description="Helical" evidence="12">
    <location>
        <begin position="127"/>
        <end position="154"/>
    </location>
</feature>
<dbReference type="GO" id="GO:1903607">
    <property type="term" value="P:cytochrome c biosynthetic process"/>
    <property type="evidence" value="ECO:0007669"/>
    <property type="project" value="TreeGrafter"/>
</dbReference>
<dbReference type="PANTHER" id="PTHR30070:SF1">
    <property type="entry name" value="CYTOCHROME C BIOGENESIS B-RELATED"/>
    <property type="match status" value="1"/>
</dbReference>
<comment type="similarity">
    <text evidence="3">Belongs to the CcmB/CycW/HelB family.</text>
</comment>
<evidence type="ECO:0000256" key="12">
    <source>
        <dbReference type="SAM" id="Phobius"/>
    </source>
</evidence>
<evidence type="ECO:0000256" key="9">
    <source>
        <dbReference type="ARBA" id="ARBA00022748"/>
    </source>
</evidence>
<feature type="transmembrane region" description="Helical" evidence="12">
    <location>
        <begin position="161"/>
        <end position="182"/>
    </location>
</feature>
<name>A0A3B0T392_9ZZZZ</name>
<dbReference type="PIRSF" id="PIRSF002764">
    <property type="entry name" value="CcmB"/>
    <property type="match status" value="1"/>
</dbReference>
<evidence type="ECO:0000256" key="8">
    <source>
        <dbReference type="ARBA" id="ARBA00022692"/>
    </source>
</evidence>
<evidence type="ECO:0000256" key="3">
    <source>
        <dbReference type="ARBA" id="ARBA00010544"/>
    </source>
</evidence>
<dbReference type="PRINTS" id="PR01414">
    <property type="entry name" value="CCMBBIOGNSIS"/>
</dbReference>
<dbReference type="GO" id="GO:0017004">
    <property type="term" value="P:cytochrome complex assembly"/>
    <property type="evidence" value="ECO:0007669"/>
    <property type="project" value="UniProtKB-KW"/>
</dbReference>
<dbReference type="InterPro" id="IPR026031">
    <property type="entry name" value="Cyt_c_CcmB_bac"/>
</dbReference>
<keyword evidence="7" id="KW-0997">Cell inner membrane</keyword>
<keyword evidence="8 12" id="KW-0812">Transmembrane</keyword>
<organism evidence="13">
    <name type="scientific">hydrothermal vent metagenome</name>
    <dbReference type="NCBI Taxonomy" id="652676"/>
    <lineage>
        <taxon>unclassified sequences</taxon>
        <taxon>metagenomes</taxon>
        <taxon>ecological metagenomes</taxon>
    </lineage>
</organism>
<evidence type="ECO:0000313" key="13">
    <source>
        <dbReference type="EMBL" id="VAW01406.1"/>
    </source>
</evidence>
<feature type="transmembrane region" description="Helical" evidence="12">
    <location>
        <begin position="21"/>
        <end position="42"/>
    </location>
</feature>
<proteinExistence type="inferred from homology"/>
<dbReference type="InterPro" id="IPR003544">
    <property type="entry name" value="Cyt_c_biogenesis_CcmB"/>
</dbReference>
<evidence type="ECO:0000256" key="5">
    <source>
        <dbReference type="ARBA" id="ARBA00022448"/>
    </source>
</evidence>
<evidence type="ECO:0000256" key="10">
    <source>
        <dbReference type="ARBA" id="ARBA00022989"/>
    </source>
</evidence>
<evidence type="ECO:0000256" key="1">
    <source>
        <dbReference type="ARBA" id="ARBA00002442"/>
    </source>
</evidence>
<keyword evidence="11 12" id="KW-0472">Membrane</keyword>
<keyword evidence="6" id="KW-1003">Cell membrane</keyword>
<feature type="transmembrane region" description="Helical" evidence="12">
    <location>
        <begin position="194"/>
        <end position="214"/>
    </location>
</feature>
<evidence type="ECO:0000256" key="7">
    <source>
        <dbReference type="ARBA" id="ARBA00022519"/>
    </source>
</evidence>
<accession>A0A3B0T392</accession>